<dbReference type="Proteomes" id="UP000185109">
    <property type="component" value="Chromosome"/>
</dbReference>
<keyword evidence="1" id="KW-0812">Transmembrane</keyword>
<keyword evidence="1" id="KW-1133">Transmembrane helix</keyword>
<gene>
    <name evidence="2" type="ORF">AM571_CH03300</name>
</gene>
<evidence type="ECO:0000313" key="2">
    <source>
        <dbReference type="EMBL" id="APO76094.1"/>
    </source>
</evidence>
<dbReference type="AlphaFoldDB" id="A0A1L5P7F1"/>
<proteinExistence type="predicted"/>
<name>A0A1L5P7F1_RHIET</name>
<evidence type="ECO:0000256" key="1">
    <source>
        <dbReference type="SAM" id="Phobius"/>
    </source>
</evidence>
<dbReference type="RefSeq" id="WP_074062333.1">
    <property type="nucleotide sequence ID" value="NZ_CP017241.1"/>
</dbReference>
<accession>A0A1L5P7F1</accession>
<evidence type="ECO:0000313" key="3">
    <source>
        <dbReference type="Proteomes" id="UP000185109"/>
    </source>
</evidence>
<feature type="transmembrane region" description="Helical" evidence="1">
    <location>
        <begin position="6"/>
        <end position="27"/>
    </location>
</feature>
<dbReference type="EMBL" id="CP017241">
    <property type="protein sequence ID" value="APO76094.1"/>
    <property type="molecule type" value="Genomic_DNA"/>
</dbReference>
<keyword evidence="1" id="KW-0472">Membrane</keyword>
<organism evidence="2 3">
    <name type="scientific">Rhizobium etli 8C-3</name>
    <dbReference type="NCBI Taxonomy" id="538025"/>
    <lineage>
        <taxon>Bacteria</taxon>
        <taxon>Pseudomonadati</taxon>
        <taxon>Pseudomonadota</taxon>
        <taxon>Alphaproteobacteria</taxon>
        <taxon>Hyphomicrobiales</taxon>
        <taxon>Rhizobiaceae</taxon>
        <taxon>Rhizobium/Agrobacterium group</taxon>
        <taxon>Rhizobium</taxon>
    </lineage>
</organism>
<evidence type="ECO:0008006" key="4">
    <source>
        <dbReference type="Google" id="ProtNLM"/>
    </source>
</evidence>
<protein>
    <recommendedName>
        <fullName evidence="4">DUF2730 domain-containing protein</fullName>
    </recommendedName>
</protein>
<reference evidence="2 3" key="1">
    <citation type="submission" date="2016-09" db="EMBL/GenBank/DDBJ databases">
        <title>The complete genome sequences of Rhizobium gallicum, symbiovars gallicum and phaseoli, symbionts associated to common bean (Phaseolus vulgaris).</title>
        <authorList>
            <person name="Bustos P."/>
            <person name="Santamaria R.I."/>
            <person name="Perez-Carrascal O.M."/>
            <person name="Juarez S."/>
            <person name="Lozano L."/>
            <person name="Martinez-Flores I."/>
            <person name="Martinez-Romero E."/>
            <person name="Cevallos M."/>
            <person name="Romero D."/>
            <person name="Davila G."/>
            <person name="Gonzalez V."/>
        </authorList>
    </citation>
    <scope>NUCLEOTIDE SEQUENCE [LARGE SCALE GENOMIC DNA]</scope>
    <source>
        <strain evidence="2 3">8C-3</strain>
    </source>
</reference>
<sequence length="120" mass="13443">MELETLKSWFGFFALLISVTTSAWHIISSGSKKTASDLSEFKKQDKEEKSAILSVLHALEKRTQSLESDMKHLPDAKAVMELQIKIEQLSGQLGRMEENQKGMSRTVLQVQDFLMKGAAA</sequence>